<dbReference type="PANTHER" id="PTHR35394">
    <property type="entry name" value="DUF3176 DOMAIN-CONTAINING PROTEIN"/>
    <property type="match status" value="1"/>
</dbReference>
<dbReference type="Proteomes" id="UP000249757">
    <property type="component" value="Unassembled WGS sequence"/>
</dbReference>
<organism evidence="2 3">
    <name type="scientific">Pyrenophora tritici-repentis</name>
    <dbReference type="NCBI Taxonomy" id="45151"/>
    <lineage>
        <taxon>Eukaryota</taxon>
        <taxon>Fungi</taxon>
        <taxon>Dikarya</taxon>
        <taxon>Ascomycota</taxon>
        <taxon>Pezizomycotina</taxon>
        <taxon>Dothideomycetes</taxon>
        <taxon>Pleosporomycetidae</taxon>
        <taxon>Pleosporales</taxon>
        <taxon>Pleosporineae</taxon>
        <taxon>Pleosporaceae</taxon>
        <taxon>Pyrenophora</taxon>
    </lineage>
</organism>
<comment type="caution">
    <text evidence="2">The sequence shown here is derived from an EMBL/GenBank/DDBJ whole genome shotgun (WGS) entry which is preliminary data.</text>
</comment>
<evidence type="ECO:0000256" key="1">
    <source>
        <dbReference type="SAM" id="Phobius"/>
    </source>
</evidence>
<protein>
    <submittedName>
        <fullName evidence="2">DUF3176 containing protein</fullName>
    </submittedName>
</protein>
<name>A0A922NG38_9PLEO</name>
<feature type="transmembrane region" description="Helical" evidence="1">
    <location>
        <begin position="569"/>
        <end position="591"/>
    </location>
</feature>
<dbReference type="AlphaFoldDB" id="A0A922NG38"/>
<feature type="transmembrane region" description="Helical" evidence="1">
    <location>
        <begin position="64"/>
        <end position="84"/>
    </location>
</feature>
<dbReference type="Pfam" id="PF11374">
    <property type="entry name" value="DUF3176"/>
    <property type="match status" value="1"/>
</dbReference>
<keyword evidence="1" id="KW-0472">Membrane</keyword>
<sequence>MSTSQQHQPMLFPFTGIPHGRPTPGSFDSAAKEKSPLDFTQRIEKKLAEHNASNNVFRRWLFEATSWLVSACCMVAIALIYANIKGQPMSKGALLLSLNNVLGKIASAALILPTSEALGQLKWNWFHNSKAMWDFEIFDKASRGPMGALMLLYRTKCRSLAALGALLIVLMLAIDTFFQQVVDMPDRWTLQMTAAAAPKAYTYVPGYPTEFLDGYVNAGMDKDTYLAIQNFSYGNGTQPVIFGNGTRPDIPVSCSTSNCTWPLYETLGVCSQCTDISAELSFGCLMHTVDWTANVRGTFDLQQPYPRGTACGYFLNATSDSPILMSGYLWDQSNFTVGEALTMRALPLTGVTKKPLYGDGSLHFKNVRHKIQDVFIVSAKDGTAEAVYRNETPIAQECHISWCVKKMQSSYAWGGYVEDVISTTLNTTDGPFPWLAIDSQDEEGNFTDMFYLENVTIIAATPEDGRQVSEFGLFNDTASTVIQGFNDIFPSFTTMANESAPSVLRFKTWKPGAPWSQTPYFNPWLAPNNVTQHMERLATALTNIVRSAPSRQDVDGLAFSKETFIIVRWAWLTFPLLLLVLSLVFLVATIIKTSKDNEMGLFKNSAMPTLIYGLPKETQGQFTSSSIWNSTKETKKIRIRLQPKTGWRVSGQSQLATSPQLPRPAVHAPRGWI</sequence>
<reference evidence="3" key="1">
    <citation type="journal article" date="2022" name="Microb. Genom.">
        <title>A global pangenome for the wheat fungal pathogen Pyrenophora tritici-repentis and prediction of effector protein structural homology.</title>
        <authorList>
            <person name="Moolhuijzen P.M."/>
            <person name="See P.T."/>
            <person name="Shi G."/>
            <person name="Powell H.R."/>
            <person name="Cockram J."/>
            <person name="Jorgensen L.N."/>
            <person name="Benslimane H."/>
            <person name="Strelkov S.E."/>
            <person name="Turner J."/>
            <person name="Liu Z."/>
            <person name="Moffat C.S."/>
        </authorList>
    </citation>
    <scope>NUCLEOTIDE SEQUENCE [LARGE SCALE GENOMIC DNA]</scope>
</reference>
<dbReference type="InterPro" id="IPR021514">
    <property type="entry name" value="DUF3176"/>
</dbReference>
<keyword evidence="1" id="KW-0812">Transmembrane</keyword>
<dbReference type="EMBL" id="NRDI02000009">
    <property type="protein sequence ID" value="KAI1513564.1"/>
    <property type="molecule type" value="Genomic_DNA"/>
</dbReference>
<keyword evidence="1" id="KW-1133">Transmembrane helix</keyword>
<feature type="transmembrane region" description="Helical" evidence="1">
    <location>
        <begin position="160"/>
        <end position="178"/>
    </location>
</feature>
<keyword evidence="3" id="KW-1185">Reference proteome</keyword>
<accession>A0A922NG38</accession>
<gene>
    <name evidence="2" type="ORF">Ptr86124_007466</name>
</gene>
<evidence type="ECO:0000313" key="2">
    <source>
        <dbReference type="EMBL" id="KAI1513564.1"/>
    </source>
</evidence>
<proteinExistence type="predicted"/>
<evidence type="ECO:0000313" key="3">
    <source>
        <dbReference type="Proteomes" id="UP000249757"/>
    </source>
</evidence>
<dbReference type="PANTHER" id="PTHR35394:SF5">
    <property type="entry name" value="DUF3176 DOMAIN-CONTAINING PROTEIN"/>
    <property type="match status" value="1"/>
</dbReference>